<dbReference type="EMBL" id="JAGPNK010000002">
    <property type="protein sequence ID" value="KAH7326422.1"/>
    <property type="molecule type" value="Genomic_DNA"/>
</dbReference>
<comment type="caution">
    <text evidence="1">The sequence shown here is derived from an EMBL/GenBank/DDBJ whole genome shotgun (WGS) entry which is preliminary data.</text>
</comment>
<dbReference type="AlphaFoldDB" id="A0A8K0SYN5"/>
<name>A0A8K0SYN5_9HYPO</name>
<evidence type="ECO:0000313" key="1">
    <source>
        <dbReference type="EMBL" id="KAH7326422.1"/>
    </source>
</evidence>
<sequence>MWWMATPAPRCYPRFKALCRTLRDQSTSPSVKPIHQAWSSLIPSDCVDAGLGETRRTALFGKRRLRALVVRSVFDVVSYTLRSGTRHGSWRI</sequence>
<proteinExistence type="predicted"/>
<keyword evidence="2" id="KW-1185">Reference proteome</keyword>
<evidence type="ECO:0000313" key="2">
    <source>
        <dbReference type="Proteomes" id="UP000813444"/>
    </source>
</evidence>
<protein>
    <submittedName>
        <fullName evidence="1">Uncharacterized protein</fullName>
    </submittedName>
</protein>
<accession>A0A8K0SYN5</accession>
<gene>
    <name evidence="1" type="ORF">B0I35DRAFT_422664</name>
</gene>
<dbReference type="Proteomes" id="UP000813444">
    <property type="component" value="Unassembled WGS sequence"/>
</dbReference>
<organism evidence="1 2">
    <name type="scientific">Stachybotrys elegans</name>
    <dbReference type="NCBI Taxonomy" id="80388"/>
    <lineage>
        <taxon>Eukaryota</taxon>
        <taxon>Fungi</taxon>
        <taxon>Dikarya</taxon>
        <taxon>Ascomycota</taxon>
        <taxon>Pezizomycotina</taxon>
        <taxon>Sordariomycetes</taxon>
        <taxon>Hypocreomycetidae</taxon>
        <taxon>Hypocreales</taxon>
        <taxon>Stachybotryaceae</taxon>
        <taxon>Stachybotrys</taxon>
    </lineage>
</organism>
<reference evidence="1" key="1">
    <citation type="journal article" date="2021" name="Nat. Commun.">
        <title>Genetic determinants of endophytism in the Arabidopsis root mycobiome.</title>
        <authorList>
            <person name="Mesny F."/>
            <person name="Miyauchi S."/>
            <person name="Thiergart T."/>
            <person name="Pickel B."/>
            <person name="Atanasova L."/>
            <person name="Karlsson M."/>
            <person name="Huettel B."/>
            <person name="Barry K.W."/>
            <person name="Haridas S."/>
            <person name="Chen C."/>
            <person name="Bauer D."/>
            <person name="Andreopoulos W."/>
            <person name="Pangilinan J."/>
            <person name="LaButti K."/>
            <person name="Riley R."/>
            <person name="Lipzen A."/>
            <person name="Clum A."/>
            <person name="Drula E."/>
            <person name="Henrissat B."/>
            <person name="Kohler A."/>
            <person name="Grigoriev I.V."/>
            <person name="Martin F.M."/>
            <person name="Hacquard S."/>
        </authorList>
    </citation>
    <scope>NUCLEOTIDE SEQUENCE</scope>
    <source>
        <strain evidence="1">MPI-CAGE-CH-0235</strain>
    </source>
</reference>